<dbReference type="Pfam" id="PF05920">
    <property type="entry name" value="Homeobox_KN"/>
    <property type="match status" value="1"/>
</dbReference>
<evidence type="ECO:0000256" key="7">
    <source>
        <dbReference type="ARBA" id="ARBA00038021"/>
    </source>
</evidence>
<organism evidence="11 12">
    <name type="scientific">Potamilus streckersoni</name>
    <dbReference type="NCBI Taxonomy" id="2493646"/>
    <lineage>
        <taxon>Eukaryota</taxon>
        <taxon>Metazoa</taxon>
        <taxon>Spiralia</taxon>
        <taxon>Lophotrochozoa</taxon>
        <taxon>Mollusca</taxon>
        <taxon>Bivalvia</taxon>
        <taxon>Autobranchia</taxon>
        <taxon>Heteroconchia</taxon>
        <taxon>Palaeoheterodonta</taxon>
        <taxon>Unionida</taxon>
        <taxon>Unionoidea</taxon>
        <taxon>Unionidae</taxon>
        <taxon>Ambleminae</taxon>
        <taxon>Lampsilini</taxon>
        <taxon>Potamilus</taxon>
    </lineage>
</organism>
<comment type="subcellular location">
    <subcellularLocation>
        <location evidence="1 8">Nucleus</location>
    </subcellularLocation>
</comment>
<accession>A0AAE0TF15</accession>
<evidence type="ECO:0000256" key="3">
    <source>
        <dbReference type="ARBA" id="ARBA00023125"/>
    </source>
</evidence>
<dbReference type="Gene3D" id="1.10.10.60">
    <property type="entry name" value="Homeodomain-like"/>
    <property type="match status" value="1"/>
</dbReference>
<evidence type="ECO:0000256" key="9">
    <source>
        <dbReference type="SAM" id="MobiDB-lite"/>
    </source>
</evidence>
<keyword evidence="4 8" id="KW-0371">Homeobox</keyword>
<evidence type="ECO:0000313" key="11">
    <source>
        <dbReference type="EMBL" id="KAK3609171.1"/>
    </source>
</evidence>
<dbReference type="Proteomes" id="UP001195483">
    <property type="component" value="Unassembled WGS sequence"/>
</dbReference>
<evidence type="ECO:0000256" key="6">
    <source>
        <dbReference type="ARBA" id="ARBA00023242"/>
    </source>
</evidence>
<keyword evidence="5" id="KW-0804">Transcription</keyword>
<evidence type="ECO:0000256" key="4">
    <source>
        <dbReference type="ARBA" id="ARBA00023155"/>
    </source>
</evidence>
<name>A0AAE0TF15_9BIVA</name>
<dbReference type="InterPro" id="IPR001356">
    <property type="entry name" value="HD"/>
</dbReference>
<evidence type="ECO:0000256" key="1">
    <source>
        <dbReference type="ARBA" id="ARBA00004123"/>
    </source>
</evidence>
<keyword evidence="12" id="KW-1185">Reference proteome</keyword>
<protein>
    <recommendedName>
        <fullName evidence="10">Homeobox domain-containing protein</fullName>
    </recommendedName>
</protein>
<feature type="compositionally biased region" description="Pro residues" evidence="9">
    <location>
        <begin position="230"/>
        <end position="239"/>
    </location>
</feature>
<dbReference type="PROSITE" id="PS50071">
    <property type="entry name" value="HOMEOBOX_2"/>
    <property type="match status" value="1"/>
</dbReference>
<feature type="domain" description="Homeobox" evidence="10">
    <location>
        <begin position="33"/>
        <end position="96"/>
    </location>
</feature>
<dbReference type="PANTHER" id="PTHR11850">
    <property type="entry name" value="HOMEOBOX PROTEIN TRANSCRIPTION FACTORS"/>
    <property type="match status" value="1"/>
</dbReference>
<reference evidence="11" key="2">
    <citation type="journal article" date="2021" name="Genome Biol. Evol.">
        <title>Developing a high-quality reference genome for a parasitic bivalve with doubly uniparental inheritance (Bivalvia: Unionida).</title>
        <authorList>
            <person name="Smith C.H."/>
        </authorList>
    </citation>
    <scope>NUCLEOTIDE SEQUENCE</scope>
    <source>
        <strain evidence="11">CHS0354</strain>
        <tissue evidence="11">Mantle</tissue>
    </source>
</reference>
<dbReference type="InterPro" id="IPR008422">
    <property type="entry name" value="KN_HD"/>
</dbReference>
<feature type="DNA-binding region" description="Homeobox" evidence="8">
    <location>
        <begin position="35"/>
        <end position="97"/>
    </location>
</feature>
<dbReference type="InterPro" id="IPR009057">
    <property type="entry name" value="Homeodomain-like_sf"/>
</dbReference>
<feature type="region of interest" description="Disordered" evidence="9">
    <location>
        <begin position="145"/>
        <end position="248"/>
    </location>
</feature>
<reference evidence="11" key="1">
    <citation type="journal article" date="2021" name="Genome Biol. Evol.">
        <title>A High-Quality Reference Genome for a Parasitic Bivalve with Doubly Uniparental Inheritance (Bivalvia: Unionida).</title>
        <authorList>
            <person name="Smith C.H."/>
        </authorList>
    </citation>
    <scope>NUCLEOTIDE SEQUENCE</scope>
    <source>
        <strain evidence="11">CHS0354</strain>
    </source>
</reference>
<keyword evidence="2" id="KW-0805">Transcription regulation</keyword>
<evidence type="ECO:0000313" key="12">
    <source>
        <dbReference type="Proteomes" id="UP001195483"/>
    </source>
</evidence>
<evidence type="ECO:0000256" key="8">
    <source>
        <dbReference type="PROSITE-ProRule" id="PRU00108"/>
    </source>
</evidence>
<dbReference type="EMBL" id="JAEAOA010000701">
    <property type="protein sequence ID" value="KAK3609171.1"/>
    <property type="molecule type" value="Genomic_DNA"/>
</dbReference>
<evidence type="ECO:0000259" key="10">
    <source>
        <dbReference type="PROSITE" id="PS50071"/>
    </source>
</evidence>
<dbReference type="GO" id="GO:0005634">
    <property type="term" value="C:nucleus"/>
    <property type="evidence" value="ECO:0007669"/>
    <property type="project" value="UniProtKB-SubCell"/>
</dbReference>
<dbReference type="AlphaFoldDB" id="A0AAE0TF15"/>
<keyword evidence="3 8" id="KW-0238">DNA-binding</keyword>
<reference evidence="11" key="3">
    <citation type="submission" date="2023-05" db="EMBL/GenBank/DDBJ databases">
        <authorList>
            <person name="Smith C.H."/>
        </authorList>
    </citation>
    <scope>NUCLEOTIDE SEQUENCE</scope>
    <source>
        <strain evidence="11">CHS0354</strain>
        <tissue evidence="11">Mantle</tissue>
    </source>
</reference>
<sequence length="272" mass="31128">MDTNRPKRAREVEKPREHECDTEDGSNKDSDEPGAKKRRGNLPKESVRILKNWLYEHRYNAYPTDNEKSYLANSANLTVLQVCNWFINARRRILPDMIKRDGHDPLQYTITRKHKQSLLDRFDEHVLKGETNFITFNPLKIKQCNKKDGAQGNKSPVQDTDGYTSDYEGSSSSDIYESESATVRVSSKYTPTPQPISSHEEPKSYQQPVHIVQYNSSVHSDGRSVSSLSPTPPSTPPSVPDTTEKDENFRSFRMLVDVAIEKLQEQKHSESD</sequence>
<evidence type="ECO:0000256" key="2">
    <source>
        <dbReference type="ARBA" id="ARBA00023015"/>
    </source>
</evidence>
<dbReference type="InterPro" id="IPR050224">
    <property type="entry name" value="TALE_homeobox"/>
</dbReference>
<dbReference type="CDD" id="cd00086">
    <property type="entry name" value="homeodomain"/>
    <property type="match status" value="1"/>
</dbReference>
<comment type="caution">
    <text evidence="11">The sequence shown here is derived from an EMBL/GenBank/DDBJ whole genome shotgun (WGS) entry which is preliminary data.</text>
</comment>
<feature type="compositionally biased region" description="Basic and acidic residues" evidence="9">
    <location>
        <begin position="9"/>
        <end position="35"/>
    </location>
</feature>
<feature type="compositionally biased region" description="Low complexity" evidence="9">
    <location>
        <begin position="161"/>
        <end position="180"/>
    </location>
</feature>
<dbReference type="FunFam" id="1.10.10.60:FF:000059">
    <property type="entry name" value="TGFB-induced factor homeobox 1"/>
    <property type="match status" value="1"/>
</dbReference>
<dbReference type="SMART" id="SM00389">
    <property type="entry name" value="HOX"/>
    <property type="match status" value="1"/>
</dbReference>
<feature type="compositionally biased region" description="Polar residues" evidence="9">
    <location>
        <begin position="181"/>
        <end position="197"/>
    </location>
</feature>
<feature type="region of interest" description="Disordered" evidence="9">
    <location>
        <begin position="1"/>
        <end position="42"/>
    </location>
</feature>
<keyword evidence="6 8" id="KW-0539">Nucleus</keyword>
<evidence type="ECO:0000256" key="5">
    <source>
        <dbReference type="ARBA" id="ARBA00023163"/>
    </source>
</evidence>
<gene>
    <name evidence="11" type="ORF">CHS0354_011359</name>
</gene>
<feature type="compositionally biased region" description="Low complexity" evidence="9">
    <location>
        <begin position="216"/>
        <end position="229"/>
    </location>
</feature>
<proteinExistence type="inferred from homology"/>
<comment type="similarity">
    <text evidence="7">Belongs to the TALE/TGIF homeobox family.</text>
</comment>
<dbReference type="GO" id="GO:0006355">
    <property type="term" value="P:regulation of DNA-templated transcription"/>
    <property type="evidence" value="ECO:0007669"/>
    <property type="project" value="InterPro"/>
</dbReference>
<dbReference type="SUPFAM" id="SSF46689">
    <property type="entry name" value="Homeodomain-like"/>
    <property type="match status" value="1"/>
</dbReference>
<dbReference type="GO" id="GO:0003677">
    <property type="term" value="F:DNA binding"/>
    <property type="evidence" value="ECO:0007669"/>
    <property type="project" value="UniProtKB-UniRule"/>
</dbReference>